<evidence type="ECO:0000256" key="9">
    <source>
        <dbReference type="SAM" id="MobiDB-lite"/>
    </source>
</evidence>
<name>A0A5A8C6C4_CAFRO</name>
<evidence type="ECO:0000313" key="16">
    <source>
        <dbReference type="Proteomes" id="UP000325113"/>
    </source>
</evidence>
<comment type="catalytic activity">
    <reaction evidence="1">
        <text>[E2 ubiquitin-conjugating enzyme]-S-ubiquitinyl-L-cysteine + [acceptor protein]-L-lysine = [E2 ubiquitin-conjugating enzyme]-L-cysteine + [acceptor protein]-N(6)-ubiquitinyl-L-lysine.</text>
        <dbReference type="EC" id="2.3.2.31"/>
    </reaction>
</comment>
<keyword evidence="4" id="KW-0479">Metal-binding</keyword>
<evidence type="ECO:0000256" key="2">
    <source>
        <dbReference type="ARBA" id="ARBA00012251"/>
    </source>
</evidence>
<evidence type="ECO:0000259" key="10">
    <source>
        <dbReference type="PROSITE" id="PS51873"/>
    </source>
</evidence>
<proteinExistence type="predicted"/>
<feature type="region of interest" description="Disordered" evidence="9">
    <location>
        <begin position="1"/>
        <end position="56"/>
    </location>
</feature>
<keyword evidence="5" id="KW-0677">Repeat</keyword>
<evidence type="ECO:0000256" key="1">
    <source>
        <dbReference type="ARBA" id="ARBA00001798"/>
    </source>
</evidence>
<evidence type="ECO:0000256" key="6">
    <source>
        <dbReference type="ARBA" id="ARBA00022771"/>
    </source>
</evidence>
<evidence type="ECO:0000256" key="3">
    <source>
        <dbReference type="ARBA" id="ARBA00022679"/>
    </source>
</evidence>
<dbReference type="OrthoDB" id="10009520at2759"/>
<keyword evidence="3" id="KW-0808">Transferase</keyword>
<sequence length="564" mass="61066">MAATLSDPVAALDDDLGSLGSMQFEEDEWGEANDGASADHDLAAPRAIGPSPSAPGVPTLAAAASYTIDDDDAVGSKLDELAKEVEDATLLPAEDCRLLLPSFGYDAEALARELAVDEAGCLKRGGLTLEDDEYSRQHGSGLRRPSPPDGAADTDEFDCPACFDCVPYKEADALPCGDWLCAACWRSHLAATLALGPGEVVNARCPACPERIRWRMWSTYCTAEQAAMVSERATQHLQDTWQSVRSCPAPGCSRTATYHKQTVREIACECGHHWCFSCAREWHGPSTCAESGKWALHADEDAVDMQWILANAKPCPSCKRPIEKNDGCLHMTCGKGSGAGCGHEFCWICMGPWGPHGTEWYNCKMTKPPSVEEEERKALETKAKLARLIPYVSKYRFHAHAQKLTLRDDRPAVASAVATLLACGTALPGEAAMARAAVRTLISSHRALKACYVWCFNHDSQPAFERFVPEVLFRRRELERLVDLLHKAVEAPALAAATAAAELPGRGEAEWTAYLRGVEPAAHATLSMLHVFRDLMAELLKQYPLVIAAAAALEDAGEGKEADS</sequence>
<feature type="region of interest" description="Disordered" evidence="9">
    <location>
        <begin position="133"/>
        <end position="152"/>
    </location>
</feature>
<organism evidence="11 16">
    <name type="scientific">Cafeteria roenbergensis</name>
    <name type="common">Marine flagellate</name>
    <dbReference type="NCBI Taxonomy" id="33653"/>
    <lineage>
        <taxon>Eukaryota</taxon>
        <taxon>Sar</taxon>
        <taxon>Stramenopiles</taxon>
        <taxon>Bigyra</taxon>
        <taxon>Opalozoa</taxon>
        <taxon>Bicosoecida</taxon>
        <taxon>Cafeteriaceae</taxon>
        <taxon>Cafeteria</taxon>
    </lineage>
</organism>
<keyword evidence="8" id="KW-0862">Zinc</keyword>
<comment type="caution">
    <text evidence="11">The sequence shown here is derived from an EMBL/GenBank/DDBJ whole genome shotgun (WGS) entry which is preliminary data.</text>
</comment>
<dbReference type="InterPro" id="IPR031127">
    <property type="entry name" value="E3_UB_ligase_RBR"/>
</dbReference>
<dbReference type="Proteomes" id="UP000322899">
    <property type="component" value="Unassembled WGS sequence"/>
</dbReference>
<dbReference type="AlphaFoldDB" id="A0A5A8C6C4"/>
<dbReference type="EMBL" id="VLTO01000016">
    <property type="protein sequence ID" value="KAA0175091.1"/>
    <property type="molecule type" value="Genomic_DNA"/>
</dbReference>
<dbReference type="InterPro" id="IPR017907">
    <property type="entry name" value="Znf_RING_CS"/>
</dbReference>
<dbReference type="Gene3D" id="3.30.40.10">
    <property type="entry name" value="Zinc/RING finger domain, C3HC4 (zinc finger)"/>
    <property type="match status" value="1"/>
</dbReference>
<dbReference type="Pfam" id="PF01485">
    <property type="entry name" value="IBR"/>
    <property type="match status" value="1"/>
</dbReference>
<dbReference type="GO" id="GO:0016567">
    <property type="term" value="P:protein ubiquitination"/>
    <property type="evidence" value="ECO:0007669"/>
    <property type="project" value="InterPro"/>
</dbReference>
<dbReference type="InterPro" id="IPR013083">
    <property type="entry name" value="Znf_RING/FYVE/PHD"/>
</dbReference>
<evidence type="ECO:0000256" key="7">
    <source>
        <dbReference type="ARBA" id="ARBA00022786"/>
    </source>
</evidence>
<protein>
    <recommendedName>
        <fullName evidence="2">RBR-type E3 ubiquitin transferase</fullName>
        <ecNumber evidence="2">2.3.2.31</ecNumber>
    </recommendedName>
</protein>
<dbReference type="InterPro" id="IPR044066">
    <property type="entry name" value="TRIAD_supradom"/>
</dbReference>
<dbReference type="Proteomes" id="UP000325113">
    <property type="component" value="Unassembled WGS sequence"/>
</dbReference>
<evidence type="ECO:0000313" key="14">
    <source>
        <dbReference type="Proteomes" id="UP000322899"/>
    </source>
</evidence>
<evidence type="ECO:0000313" key="15">
    <source>
        <dbReference type="Proteomes" id="UP000324907"/>
    </source>
</evidence>
<evidence type="ECO:0000313" key="11">
    <source>
        <dbReference type="EMBL" id="KAA0148592.1"/>
    </source>
</evidence>
<dbReference type="EMBL" id="VLTM01000146">
    <property type="protein sequence ID" value="KAA0148592.1"/>
    <property type="molecule type" value="Genomic_DNA"/>
</dbReference>
<evidence type="ECO:0000256" key="5">
    <source>
        <dbReference type="ARBA" id="ARBA00022737"/>
    </source>
</evidence>
<dbReference type="InterPro" id="IPR002867">
    <property type="entry name" value="IBR_dom"/>
</dbReference>
<dbReference type="Proteomes" id="UP000324907">
    <property type="component" value="Unassembled WGS sequence"/>
</dbReference>
<dbReference type="Pfam" id="PF22191">
    <property type="entry name" value="IBR_1"/>
    <property type="match status" value="1"/>
</dbReference>
<feature type="domain" description="RING-type" evidence="10">
    <location>
        <begin position="155"/>
        <end position="367"/>
    </location>
</feature>
<dbReference type="SMART" id="SM00647">
    <property type="entry name" value="IBR"/>
    <property type="match status" value="2"/>
</dbReference>
<dbReference type="PROSITE" id="PS51873">
    <property type="entry name" value="TRIAD"/>
    <property type="match status" value="1"/>
</dbReference>
<dbReference type="GO" id="GO:0061630">
    <property type="term" value="F:ubiquitin protein ligase activity"/>
    <property type="evidence" value="ECO:0007669"/>
    <property type="project" value="UniProtKB-EC"/>
</dbReference>
<dbReference type="GO" id="GO:0008270">
    <property type="term" value="F:zinc ion binding"/>
    <property type="evidence" value="ECO:0007669"/>
    <property type="project" value="UniProtKB-KW"/>
</dbReference>
<evidence type="ECO:0000256" key="4">
    <source>
        <dbReference type="ARBA" id="ARBA00022723"/>
    </source>
</evidence>
<keyword evidence="7" id="KW-0833">Ubl conjugation pathway</keyword>
<dbReference type="Gene3D" id="1.20.120.1750">
    <property type="match status" value="1"/>
</dbReference>
<accession>A0A5A8C6C4</accession>
<dbReference type="PANTHER" id="PTHR11685">
    <property type="entry name" value="RBR FAMILY RING FINGER AND IBR DOMAIN-CONTAINING"/>
    <property type="match status" value="1"/>
</dbReference>
<gene>
    <name evidence="13" type="ORF">FNF27_03389</name>
    <name evidence="12" type="ORF">FNF28_02212</name>
    <name evidence="11" type="ORF">FNF31_07382</name>
</gene>
<evidence type="ECO:0000313" key="13">
    <source>
        <dbReference type="EMBL" id="KAA0175091.1"/>
    </source>
</evidence>
<reference evidence="14 15" key="1">
    <citation type="submission" date="2019-07" db="EMBL/GenBank/DDBJ databases">
        <title>Genomes of Cafeteria roenbergensis.</title>
        <authorList>
            <person name="Fischer M.G."/>
            <person name="Hackl T."/>
            <person name="Roman M."/>
        </authorList>
    </citation>
    <scope>NUCLEOTIDE SEQUENCE [LARGE SCALE GENOMIC DNA]</scope>
    <source>
        <strain evidence="11 16">Cflag</strain>
        <strain evidence="13 14">E4-10P</strain>
        <strain evidence="12 15">RCC970-E3</strain>
    </source>
</reference>
<evidence type="ECO:0000256" key="8">
    <source>
        <dbReference type="ARBA" id="ARBA00022833"/>
    </source>
</evidence>
<keyword evidence="6" id="KW-0863">Zinc-finger</keyword>
<evidence type="ECO:0000313" key="12">
    <source>
        <dbReference type="EMBL" id="KAA0169258.1"/>
    </source>
</evidence>
<dbReference type="EC" id="2.3.2.31" evidence="2"/>
<dbReference type="EMBL" id="VLTL01000024">
    <property type="protein sequence ID" value="KAA0169258.1"/>
    <property type="molecule type" value="Genomic_DNA"/>
</dbReference>
<dbReference type="PROSITE" id="PS00518">
    <property type="entry name" value="ZF_RING_1"/>
    <property type="match status" value="1"/>
</dbReference>
<dbReference type="SUPFAM" id="SSF57850">
    <property type="entry name" value="RING/U-box"/>
    <property type="match status" value="3"/>
</dbReference>